<dbReference type="STRING" id="526729.SAMN04324258_1934"/>
<accession>A0A1T5K981</accession>
<sequence length="341" mass="35611">MTKKASGLVAVARLAGVSTATVSNVLNRPELVAPATRERVVAALDELDYVRSGAAVALRTGTSRLVGLVVPDITNPFYAAIAEGVTAAADDAGYSVALCVNHDDPARERRQFELLAQQRAAGALVVPLSAGSSRLSTLRRVGTHLVLVDRIAERDEGCSVAIDDVLGGRLAVRHLLALRGPRIALVNGPRTIEQCANRRAGARKELRRSGVDPDTMTELTVEEMTIDAGRRAGNALAAAGGVDGVFCTNDQLATGVIRGLADAGVRVPDDAAVVGYGDLALATDGPLPLTTVSQPKLLMGRTAVETLVREIGDQVDGGREHQHSATLFQPSLVVRDSAPAT</sequence>
<dbReference type="Pfam" id="PF13377">
    <property type="entry name" value="Peripla_BP_3"/>
    <property type="match status" value="1"/>
</dbReference>
<dbReference type="PANTHER" id="PTHR30146">
    <property type="entry name" value="LACI-RELATED TRANSCRIPTIONAL REPRESSOR"/>
    <property type="match status" value="1"/>
</dbReference>
<evidence type="ECO:0000256" key="2">
    <source>
        <dbReference type="ARBA" id="ARBA00023125"/>
    </source>
</evidence>
<dbReference type="PROSITE" id="PS50932">
    <property type="entry name" value="HTH_LACI_2"/>
    <property type="match status" value="1"/>
</dbReference>
<dbReference type="GO" id="GO:0000976">
    <property type="term" value="F:transcription cis-regulatory region binding"/>
    <property type="evidence" value="ECO:0007669"/>
    <property type="project" value="TreeGrafter"/>
</dbReference>
<dbReference type="PANTHER" id="PTHR30146:SF109">
    <property type="entry name" value="HTH-TYPE TRANSCRIPTIONAL REGULATOR GALS"/>
    <property type="match status" value="1"/>
</dbReference>
<dbReference type="AlphaFoldDB" id="A0A1T5K981"/>
<keyword evidence="3" id="KW-0804">Transcription</keyword>
<evidence type="ECO:0000313" key="6">
    <source>
        <dbReference type="Proteomes" id="UP000189777"/>
    </source>
</evidence>
<proteinExistence type="predicted"/>
<name>A0A1T5K981_9MICO</name>
<dbReference type="EMBL" id="FUZQ01000003">
    <property type="protein sequence ID" value="SKC60075.1"/>
    <property type="molecule type" value="Genomic_DNA"/>
</dbReference>
<keyword evidence="6" id="KW-1185">Reference proteome</keyword>
<dbReference type="InterPro" id="IPR000843">
    <property type="entry name" value="HTH_LacI"/>
</dbReference>
<dbReference type="RefSeq" id="WP_079573876.1">
    <property type="nucleotide sequence ID" value="NZ_FUZQ01000003.1"/>
</dbReference>
<dbReference type="InterPro" id="IPR046335">
    <property type="entry name" value="LacI/GalR-like_sensor"/>
</dbReference>
<evidence type="ECO:0000256" key="3">
    <source>
        <dbReference type="ARBA" id="ARBA00023163"/>
    </source>
</evidence>
<evidence type="ECO:0000259" key="4">
    <source>
        <dbReference type="PROSITE" id="PS50932"/>
    </source>
</evidence>
<evidence type="ECO:0000313" key="5">
    <source>
        <dbReference type="EMBL" id="SKC60075.1"/>
    </source>
</evidence>
<gene>
    <name evidence="5" type="ORF">SAMN04324258_1934</name>
</gene>
<dbReference type="SUPFAM" id="SSF53822">
    <property type="entry name" value="Periplasmic binding protein-like I"/>
    <property type="match status" value="1"/>
</dbReference>
<dbReference type="OrthoDB" id="37081at2"/>
<dbReference type="InterPro" id="IPR010982">
    <property type="entry name" value="Lambda_DNA-bd_dom_sf"/>
</dbReference>
<dbReference type="Gene3D" id="3.40.50.2300">
    <property type="match status" value="2"/>
</dbReference>
<dbReference type="InterPro" id="IPR028082">
    <property type="entry name" value="Peripla_BP_I"/>
</dbReference>
<dbReference type="SUPFAM" id="SSF47413">
    <property type="entry name" value="lambda repressor-like DNA-binding domains"/>
    <property type="match status" value="1"/>
</dbReference>
<dbReference type="Gene3D" id="1.10.260.40">
    <property type="entry name" value="lambda repressor-like DNA-binding domains"/>
    <property type="match status" value="1"/>
</dbReference>
<feature type="domain" description="HTH lacI-type" evidence="4">
    <location>
        <begin position="11"/>
        <end position="60"/>
    </location>
</feature>
<dbReference type="Proteomes" id="UP000189777">
    <property type="component" value="Unassembled WGS sequence"/>
</dbReference>
<evidence type="ECO:0000256" key="1">
    <source>
        <dbReference type="ARBA" id="ARBA00023015"/>
    </source>
</evidence>
<keyword evidence="1" id="KW-0805">Transcription regulation</keyword>
<reference evidence="5 6" key="1">
    <citation type="submission" date="2017-02" db="EMBL/GenBank/DDBJ databases">
        <authorList>
            <person name="Peterson S.W."/>
        </authorList>
    </citation>
    <scope>NUCLEOTIDE SEQUENCE [LARGE SCALE GENOMIC DNA]</scope>
    <source>
        <strain evidence="5 6">DSM 21481</strain>
    </source>
</reference>
<protein>
    <submittedName>
        <fullName evidence="5">Transcriptional regulator, LacI family</fullName>
    </submittedName>
</protein>
<dbReference type="GO" id="GO:0003700">
    <property type="term" value="F:DNA-binding transcription factor activity"/>
    <property type="evidence" value="ECO:0007669"/>
    <property type="project" value="TreeGrafter"/>
</dbReference>
<keyword evidence="2" id="KW-0238">DNA-binding</keyword>
<dbReference type="SMART" id="SM00354">
    <property type="entry name" value="HTH_LACI"/>
    <property type="match status" value="1"/>
</dbReference>
<organism evidence="5 6">
    <name type="scientific">Krasilnikoviella flava</name>
    <dbReference type="NCBI Taxonomy" id="526729"/>
    <lineage>
        <taxon>Bacteria</taxon>
        <taxon>Bacillati</taxon>
        <taxon>Actinomycetota</taxon>
        <taxon>Actinomycetes</taxon>
        <taxon>Micrococcales</taxon>
        <taxon>Promicromonosporaceae</taxon>
        <taxon>Krasilnikoviella</taxon>
    </lineage>
</organism>
<dbReference type="CDD" id="cd01392">
    <property type="entry name" value="HTH_LacI"/>
    <property type="match status" value="1"/>
</dbReference>
<dbReference type="Pfam" id="PF00356">
    <property type="entry name" value="LacI"/>
    <property type="match status" value="1"/>
</dbReference>